<evidence type="ECO:0000313" key="1">
    <source>
        <dbReference type="EMBL" id="KAJ0020537.1"/>
    </source>
</evidence>
<organism evidence="1 2">
    <name type="scientific">Pistacia integerrima</name>
    <dbReference type="NCBI Taxonomy" id="434235"/>
    <lineage>
        <taxon>Eukaryota</taxon>
        <taxon>Viridiplantae</taxon>
        <taxon>Streptophyta</taxon>
        <taxon>Embryophyta</taxon>
        <taxon>Tracheophyta</taxon>
        <taxon>Spermatophyta</taxon>
        <taxon>Magnoliopsida</taxon>
        <taxon>eudicotyledons</taxon>
        <taxon>Gunneridae</taxon>
        <taxon>Pentapetalae</taxon>
        <taxon>rosids</taxon>
        <taxon>malvids</taxon>
        <taxon>Sapindales</taxon>
        <taxon>Anacardiaceae</taxon>
        <taxon>Pistacia</taxon>
    </lineage>
</organism>
<reference evidence="2" key="1">
    <citation type="journal article" date="2023" name="G3 (Bethesda)">
        <title>Genome assembly and association tests identify interacting loci associated with vigor, precocity, and sex in interspecific pistachio rootstocks.</title>
        <authorList>
            <person name="Palmer W."/>
            <person name="Jacygrad E."/>
            <person name="Sagayaradj S."/>
            <person name="Cavanaugh K."/>
            <person name="Han R."/>
            <person name="Bertier L."/>
            <person name="Beede B."/>
            <person name="Kafkas S."/>
            <person name="Golino D."/>
            <person name="Preece J."/>
            <person name="Michelmore R."/>
        </authorList>
    </citation>
    <scope>NUCLEOTIDE SEQUENCE [LARGE SCALE GENOMIC DNA]</scope>
</reference>
<evidence type="ECO:0000313" key="2">
    <source>
        <dbReference type="Proteomes" id="UP001163603"/>
    </source>
</evidence>
<sequence length="70" mass="8288">MVKKFVQEIIEPRIELNYITFMRASHLQLTCRKRDDPDDAEIDWALRQTESFFLDCNDFGDDRPLSGCSF</sequence>
<gene>
    <name evidence="1" type="ORF">Pint_30880</name>
</gene>
<keyword evidence="2" id="KW-1185">Reference proteome</keyword>
<accession>A0ACC0XQF2</accession>
<dbReference type="EMBL" id="CM047746">
    <property type="protein sequence ID" value="KAJ0020537.1"/>
    <property type="molecule type" value="Genomic_DNA"/>
</dbReference>
<proteinExistence type="predicted"/>
<comment type="caution">
    <text evidence="1">The sequence shown here is derived from an EMBL/GenBank/DDBJ whole genome shotgun (WGS) entry which is preliminary data.</text>
</comment>
<name>A0ACC0XQF2_9ROSI</name>
<protein>
    <submittedName>
        <fullName evidence="1">Uncharacterized protein</fullName>
    </submittedName>
</protein>
<dbReference type="Proteomes" id="UP001163603">
    <property type="component" value="Chromosome 11"/>
</dbReference>